<dbReference type="SUPFAM" id="SSF54928">
    <property type="entry name" value="RNA-binding domain, RBD"/>
    <property type="match status" value="1"/>
</dbReference>
<dbReference type="GO" id="GO:0003729">
    <property type="term" value="F:mRNA binding"/>
    <property type="evidence" value="ECO:0007669"/>
    <property type="project" value="TreeGrafter"/>
</dbReference>
<dbReference type="OrthoDB" id="1049195at2759"/>
<evidence type="ECO:0000313" key="5">
    <source>
        <dbReference type="Proteomes" id="UP000298663"/>
    </source>
</evidence>
<dbReference type="InterPro" id="IPR000504">
    <property type="entry name" value="RRM_dom"/>
</dbReference>
<dbReference type="Gene3D" id="3.30.70.330">
    <property type="match status" value="1"/>
</dbReference>
<dbReference type="SMART" id="SM00360">
    <property type="entry name" value="RRM"/>
    <property type="match status" value="1"/>
</dbReference>
<evidence type="ECO:0000313" key="4">
    <source>
        <dbReference type="EMBL" id="TKR72424.1"/>
    </source>
</evidence>
<feature type="compositionally biased region" description="Low complexity" evidence="2">
    <location>
        <begin position="30"/>
        <end position="39"/>
    </location>
</feature>
<feature type="region of interest" description="Disordered" evidence="2">
    <location>
        <begin position="1"/>
        <end position="40"/>
    </location>
</feature>
<accession>A0A4U5MS05</accession>
<feature type="compositionally biased region" description="Basic and acidic residues" evidence="2">
    <location>
        <begin position="228"/>
        <end position="247"/>
    </location>
</feature>
<dbReference type="InterPro" id="IPR051229">
    <property type="entry name" value="ALYREF_mRNA_export"/>
</dbReference>
<feature type="domain" description="RRM" evidence="3">
    <location>
        <begin position="77"/>
        <end position="147"/>
    </location>
</feature>
<reference evidence="4 5" key="2">
    <citation type="journal article" date="2019" name="G3 (Bethesda)">
        <title>Hybrid Assembly of the Genome of the Entomopathogenic Nematode Steinernema carpocapsae Identifies the X-Chromosome.</title>
        <authorList>
            <person name="Serra L."/>
            <person name="Macchietto M."/>
            <person name="Macias-Munoz A."/>
            <person name="McGill C.J."/>
            <person name="Rodriguez I.M."/>
            <person name="Rodriguez B."/>
            <person name="Murad R."/>
            <person name="Mortazavi A."/>
        </authorList>
    </citation>
    <scope>NUCLEOTIDE SEQUENCE [LARGE SCALE GENOMIC DNA]</scope>
    <source>
        <strain evidence="4 5">ALL</strain>
    </source>
</reference>
<feature type="region of interest" description="Disordered" evidence="2">
    <location>
        <begin position="153"/>
        <end position="318"/>
    </location>
</feature>
<dbReference type="GO" id="GO:0006406">
    <property type="term" value="P:mRNA export from nucleus"/>
    <property type="evidence" value="ECO:0007669"/>
    <property type="project" value="TreeGrafter"/>
</dbReference>
<comment type="caution">
    <text evidence="4">The sequence shown here is derived from an EMBL/GenBank/DDBJ whole genome shotgun (WGS) entry which is preliminary data.</text>
</comment>
<gene>
    <name evidence="4" type="ORF">L596_019871</name>
</gene>
<dbReference type="InterPro" id="IPR012677">
    <property type="entry name" value="Nucleotide-bd_a/b_plait_sf"/>
</dbReference>
<feature type="compositionally biased region" description="Basic and acidic residues" evidence="2">
    <location>
        <begin position="174"/>
        <end position="197"/>
    </location>
</feature>
<protein>
    <recommendedName>
        <fullName evidence="3">RRM domain-containing protein</fullName>
    </recommendedName>
</protein>
<keyword evidence="5" id="KW-1185">Reference proteome</keyword>
<proteinExistence type="predicted"/>
<name>A0A4U5MS05_STECR</name>
<dbReference type="PANTHER" id="PTHR19965:SF21">
    <property type="entry name" value="RRM DOMAIN-CONTAINING PROTEIN"/>
    <property type="match status" value="1"/>
</dbReference>
<organism evidence="4 5">
    <name type="scientific">Steinernema carpocapsae</name>
    <name type="common">Entomopathogenic nematode</name>
    <dbReference type="NCBI Taxonomy" id="34508"/>
    <lineage>
        <taxon>Eukaryota</taxon>
        <taxon>Metazoa</taxon>
        <taxon>Ecdysozoa</taxon>
        <taxon>Nematoda</taxon>
        <taxon>Chromadorea</taxon>
        <taxon>Rhabditida</taxon>
        <taxon>Tylenchina</taxon>
        <taxon>Panagrolaimomorpha</taxon>
        <taxon>Strongyloidoidea</taxon>
        <taxon>Steinernematidae</taxon>
        <taxon>Steinernema</taxon>
    </lineage>
</organism>
<dbReference type="EMBL" id="AZBU02000006">
    <property type="protein sequence ID" value="TKR72424.1"/>
    <property type="molecule type" value="Genomic_DNA"/>
</dbReference>
<feature type="compositionally biased region" description="Basic residues" evidence="2">
    <location>
        <begin position="248"/>
        <end position="261"/>
    </location>
</feature>
<dbReference type="PANTHER" id="PTHR19965">
    <property type="entry name" value="RNA AND EXPORT FACTOR BINDING PROTEIN"/>
    <property type="match status" value="1"/>
</dbReference>
<reference evidence="4 5" key="1">
    <citation type="journal article" date="2015" name="Genome Biol.">
        <title>Comparative genomics of Steinernema reveals deeply conserved gene regulatory networks.</title>
        <authorList>
            <person name="Dillman A.R."/>
            <person name="Macchietto M."/>
            <person name="Porter C.F."/>
            <person name="Rogers A."/>
            <person name="Williams B."/>
            <person name="Antoshechkin I."/>
            <person name="Lee M.M."/>
            <person name="Goodwin Z."/>
            <person name="Lu X."/>
            <person name="Lewis E.E."/>
            <person name="Goodrich-Blair H."/>
            <person name="Stock S.P."/>
            <person name="Adams B.J."/>
            <person name="Sternberg P.W."/>
            <person name="Mortazavi A."/>
        </authorList>
    </citation>
    <scope>NUCLEOTIDE SEQUENCE [LARGE SCALE GENOMIC DNA]</scope>
    <source>
        <strain evidence="4 5">ALL</strain>
    </source>
</reference>
<evidence type="ECO:0000256" key="2">
    <source>
        <dbReference type="SAM" id="MobiDB-lite"/>
    </source>
</evidence>
<feature type="compositionally biased region" description="Basic and acidic residues" evidence="2">
    <location>
        <begin position="1"/>
        <end position="14"/>
    </location>
</feature>
<keyword evidence="1" id="KW-0694">RNA-binding</keyword>
<dbReference type="GO" id="GO:0005634">
    <property type="term" value="C:nucleus"/>
    <property type="evidence" value="ECO:0007669"/>
    <property type="project" value="TreeGrafter"/>
</dbReference>
<dbReference type="InterPro" id="IPR035979">
    <property type="entry name" value="RBD_domain_sf"/>
</dbReference>
<evidence type="ECO:0000256" key="1">
    <source>
        <dbReference type="ARBA" id="ARBA00022884"/>
    </source>
</evidence>
<feature type="compositionally biased region" description="Basic and acidic residues" evidence="2">
    <location>
        <begin position="262"/>
        <end position="275"/>
    </location>
</feature>
<dbReference type="Proteomes" id="UP000298663">
    <property type="component" value="Unassembled WGS sequence"/>
</dbReference>
<dbReference type="Pfam" id="PF00076">
    <property type="entry name" value="RRM_1"/>
    <property type="match status" value="1"/>
</dbReference>
<dbReference type="AlphaFoldDB" id="A0A4U5MS05"/>
<dbReference type="STRING" id="34508.A0A4U5MS05"/>
<sequence>MYADQIHSEVRSENGNRPNQAHRPQRRGPRCGPRGLQPRFDQAKETLRTFSKDSEVSSRALRTQKNFQTASPTSVAHIYVSNLAYSVSTADLKELFERFHPSKVQVHFNEHGNSLGTADVLLRSGAAEALMAEFYEVALDNREIKMVLVNHPPVQNRIPGPTEQRVPIQNRISNVKDHKEQPLRRKVEQCVEGRRSPNAENQVSGIFGLEKKNNDRRGSRKTPSPVKPVEKENVSPTTKEQETQAKDKKPKPNPRRERKPKKTNEELDRDIETFRKGSPNSAFKETVQEPEQVVPEAPRSPEVTKEASYPVDPSFFNEITHTGDWADIMNEAD</sequence>
<evidence type="ECO:0000259" key="3">
    <source>
        <dbReference type="SMART" id="SM00360"/>
    </source>
</evidence>